<dbReference type="EMBL" id="LBNE01000005">
    <property type="protein sequence ID" value="KKO71835.1"/>
    <property type="molecule type" value="Genomic_DNA"/>
</dbReference>
<evidence type="ECO:0000256" key="7">
    <source>
        <dbReference type="SAM" id="MobiDB-lite"/>
    </source>
</evidence>
<evidence type="ECO:0000256" key="1">
    <source>
        <dbReference type="ARBA" id="ARBA00007039"/>
    </source>
</evidence>
<dbReference type="GO" id="GO:0006515">
    <property type="term" value="P:protein quality control for misfolded or incompletely synthesized proteins"/>
    <property type="evidence" value="ECO:0007669"/>
    <property type="project" value="TreeGrafter"/>
</dbReference>
<reference evidence="8 9" key="1">
    <citation type="submission" date="2015-04" db="EMBL/GenBank/DDBJ databases">
        <title>Genome sequence of Kerstersia gyiorum CG1.</title>
        <authorList>
            <person name="Greninger A.L."/>
            <person name="Kozyreva V."/>
            <person name="Chaturvedi V."/>
        </authorList>
    </citation>
    <scope>NUCLEOTIDE SEQUENCE [LARGE SCALE GENOMIC DNA]</scope>
    <source>
        <strain evidence="8 9">CG1</strain>
    </source>
</reference>
<dbReference type="Gene3D" id="3.90.226.10">
    <property type="entry name" value="2-enoyl-CoA Hydratase, Chain A, domain 1"/>
    <property type="match status" value="1"/>
</dbReference>
<dbReference type="GO" id="GO:0009368">
    <property type="term" value="C:endopeptidase Clp complex"/>
    <property type="evidence" value="ECO:0007669"/>
    <property type="project" value="TreeGrafter"/>
</dbReference>
<comment type="similarity">
    <text evidence="1 6">Belongs to the peptidase S14 family.</text>
</comment>
<dbReference type="AlphaFoldDB" id="A0A171KSG8"/>
<dbReference type="Pfam" id="PF00574">
    <property type="entry name" value="CLP_protease"/>
    <property type="match status" value="1"/>
</dbReference>
<dbReference type="GO" id="GO:0004252">
    <property type="term" value="F:serine-type endopeptidase activity"/>
    <property type="evidence" value="ECO:0007669"/>
    <property type="project" value="InterPro"/>
</dbReference>
<dbReference type="SUPFAM" id="SSF52096">
    <property type="entry name" value="ClpP/crotonase"/>
    <property type="match status" value="1"/>
</dbReference>
<comment type="caution">
    <text evidence="8">The sequence shown here is derived from an EMBL/GenBank/DDBJ whole genome shotgun (WGS) entry which is preliminary data.</text>
</comment>
<proteinExistence type="inferred from homology"/>
<protein>
    <recommendedName>
        <fullName evidence="6">ATP-dependent Clp protease proteolytic subunit</fullName>
    </recommendedName>
</protein>
<name>A0A171KSG8_9BURK</name>
<evidence type="ECO:0000256" key="2">
    <source>
        <dbReference type="ARBA" id="ARBA00022490"/>
    </source>
</evidence>
<dbReference type="InterPro" id="IPR023562">
    <property type="entry name" value="ClpP/TepA"/>
</dbReference>
<evidence type="ECO:0000313" key="9">
    <source>
        <dbReference type="Proteomes" id="UP000078084"/>
    </source>
</evidence>
<keyword evidence="2" id="KW-0963">Cytoplasm</keyword>
<dbReference type="STRING" id="206506.AAV32_09690"/>
<evidence type="ECO:0000256" key="5">
    <source>
        <dbReference type="ARBA" id="ARBA00022825"/>
    </source>
</evidence>
<sequence length="291" mass="31218">MEKPKINLPSAGLRSGVQFYVPEAAISRWNPQLQASDSGENSISILDVIGYDWWTGEGVTAKRIAGALRQIGADADIEVIINSPGGDMFEGVAIYNLLREHKGHVTVKIIGVAASAASIIAMAGDTIQIGLPSFVMIHNGWIVAIGNRHELREAADWMEPFDAAMVDVYEARAQASREEIQSMMDKETWMGGKAAIEKGFADELLGSDQITKTESKASAAAVRRIEAALRSTNMPRSEAQRLIHEFKSSLSDSAGSGGGKPSDRSLSDSAQETEAKSLIQSMLNTLSGGKK</sequence>
<evidence type="ECO:0000256" key="6">
    <source>
        <dbReference type="RuleBase" id="RU003567"/>
    </source>
</evidence>
<dbReference type="GO" id="GO:0051117">
    <property type="term" value="F:ATPase binding"/>
    <property type="evidence" value="ECO:0007669"/>
    <property type="project" value="TreeGrafter"/>
</dbReference>
<organism evidence="8 9">
    <name type="scientific">Kerstersia gyiorum</name>
    <dbReference type="NCBI Taxonomy" id="206506"/>
    <lineage>
        <taxon>Bacteria</taxon>
        <taxon>Pseudomonadati</taxon>
        <taxon>Pseudomonadota</taxon>
        <taxon>Betaproteobacteria</taxon>
        <taxon>Burkholderiales</taxon>
        <taxon>Alcaligenaceae</taxon>
        <taxon>Kerstersia</taxon>
    </lineage>
</organism>
<dbReference type="PANTHER" id="PTHR10381">
    <property type="entry name" value="ATP-DEPENDENT CLP PROTEASE PROTEOLYTIC SUBUNIT"/>
    <property type="match status" value="1"/>
</dbReference>
<dbReference type="PRINTS" id="PR00127">
    <property type="entry name" value="CLPPROTEASEP"/>
</dbReference>
<feature type="compositionally biased region" description="Polar residues" evidence="7">
    <location>
        <begin position="267"/>
        <end position="277"/>
    </location>
</feature>
<dbReference type="InterPro" id="IPR001907">
    <property type="entry name" value="ClpP"/>
</dbReference>
<dbReference type="RefSeq" id="WP_068370894.1">
    <property type="nucleotide sequence ID" value="NZ_LBNE01000005.1"/>
</dbReference>
<dbReference type="NCBIfam" id="NF045542">
    <property type="entry name" value="Clp_rel_HeadMat"/>
    <property type="match status" value="1"/>
</dbReference>
<dbReference type="CDD" id="cd07016">
    <property type="entry name" value="S14_ClpP_1"/>
    <property type="match status" value="1"/>
</dbReference>
<keyword evidence="5" id="KW-0720">Serine protease</keyword>
<keyword evidence="9" id="KW-1185">Reference proteome</keyword>
<dbReference type="PATRIC" id="fig|206506.3.peg.2076"/>
<keyword evidence="3" id="KW-0645">Protease</keyword>
<dbReference type="InterPro" id="IPR029045">
    <property type="entry name" value="ClpP/crotonase-like_dom_sf"/>
</dbReference>
<accession>A0A171KSG8</accession>
<evidence type="ECO:0000313" key="8">
    <source>
        <dbReference type="EMBL" id="KKO71835.1"/>
    </source>
</evidence>
<keyword evidence="4" id="KW-0378">Hydrolase</keyword>
<evidence type="ECO:0000256" key="3">
    <source>
        <dbReference type="ARBA" id="ARBA00022670"/>
    </source>
</evidence>
<feature type="region of interest" description="Disordered" evidence="7">
    <location>
        <begin position="245"/>
        <end position="277"/>
    </location>
</feature>
<dbReference type="PANTHER" id="PTHR10381:SF70">
    <property type="entry name" value="ATP-DEPENDENT CLP PROTEASE PROTEOLYTIC SUBUNIT"/>
    <property type="match status" value="1"/>
</dbReference>
<dbReference type="Proteomes" id="UP000078084">
    <property type="component" value="Unassembled WGS sequence"/>
</dbReference>
<evidence type="ECO:0000256" key="4">
    <source>
        <dbReference type="ARBA" id="ARBA00022801"/>
    </source>
</evidence>
<gene>
    <name evidence="8" type="ORF">AAV32_09690</name>
</gene>
<dbReference type="GO" id="GO:0004176">
    <property type="term" value="F:ATP-dependent peptidase activity"/>
    <property type="evidence" value="ECO:0007669"/>
    <property type="project" value="InterPro"/>
</dbReference>